<accession>A0A8S5V2D6</accession>
<proteinExistence type="predicted"/>
<evidence type="ECO:0000313" key="1">
    <source>
        <dbReference type="EMBL" id="DAG00912.1"/>
    </source>
</evidence>
<sequence length="85" mass="10116">MLVTNSYKMNLLEYFRALRHVGVYRSDIMRNVLIERFVTHLLDGNFDQLISDDDYYMLTTLLSRVSRLCPRDTKHKIKVVALHNK</sequence>
<protein>
    <submittedName>
        <fullName evidence="1">Uncharacterized protein</fullName>
    </submittedName>
</protein>
<name>A0A8S5V2D6_9CAUD</name>
<organism evidence="1">
    <name type="scientific">CrAss-like virus sp. ctelJ1</name>
    <dbReference type="NCBI Taxonomy" id="2825838"/>
    <lineage>
        <taxon>Viruses</taxon>
        <taxon>Duplodnaviria</taxon>
        <taxon>Heunggongvirae</taxon>
        <taxon>Uroviricota</taxon>
        <taxon>Caudoviricetes</taxon>
        <taxon>Crassvirales</taxon>
    </lineage>
</organism>
<reference evidence="1" key="1">
    <citation type="journal article" date="2021" name="Proc. Natl. Acad. Sci. U.S.A.">
        <title>A Catalog of Tens of Thousands of Viruses from Human Metagenomes Reveals Hidden Associations with Chronic Diseases.</title>
        <authorList>
            <person name="Tisza M.J."/>
            <person name="Buck C.B."/>
        </authorList>
    </citation>
    <scope>NUCLEOTIDE SEQUENCE</scope>
    <source>
        <strain evidence="1">CtelJ1</strain>
    </source>
</reference>
<dbReference type="EMBL" id="BK016184">
    <property type="protein sequence ID" value="DAG00912.1"/>
    <property type="molecule type" value="Genomic_DNA"/>
</dbReference>